<dbReference type="Pfam" id="PF13770">
    <property type="entry name" value="DUF4169"/>
    <property type="match status" value="1"/>
</dbReference>
<feature type="compositionally biased region" description="Basic and acidic residues" evidence="1">
    <location>
        <begin position="17"/>
        <end position="28"/>
    </location>
</feature>
<sequence>MSDAPVNLNRVRKQKARAKDKARADENAARFGRTKAQKALEQAQTEKARAALDQHRRDED</sequence>
<dbReference type="KEGG" id="rmm:ROSMUCSMR3_00069"/>
<protein>
    <submittedName>
        <fullName evidence="2">Amidase</fullName>
    </submittedName>
</protein>
<accession>A0A1V0RIJ8</accession>
<reference evidence="2 3" key="1">
    <citation type="submission" date="2017-03" db="EMBL/GenBank/DDBJ databases">
        <title>Genome Sequence of Roseovarius mucosus strain SMR3 Isolated from a culture of the Diatom Skeletonema marinoi.</title>
        <authorList>
            <person name="Topel M."/>
            <person name="Pinder M."/>
            <person name="Johansson O.N."/>
            <person name="Kourtchenko O."/>
            <person name="Godhe A."/>
            <person name="Clarke A.K."/>
        </authorList>
    </citation>
    <scope>NUCLEOTIDE SEQUENCE [LARGE SCALE GENOMIC DNA]</scope>
    <source>
        <strain evidence="2 3">SMR3</strain>
    </source>
</reference>
<dbReference type="InterPro" id="IPR025227">
    <property type="entry name" value="DUF4169"/>
</dbReference>
<feature type="region of interest" description="Disordered" evidence="1">
    <location>
        <begin position="1"/>
        <end position="60"/>
    </location>
</feature>
<evidence type="ECO:0000313" key="3">
    <source>
        <dbReference type="Proteomes" id="UP000192273"/>
    </source>
</evidence>
<proteinExistence type="predicted"/>
<dbReference type="OrthoDB" id="7192657at2"/>
<dbReference type="AlphaFoldDB" id="A0A1V0RIJ8"/>
<dbReference type="EMBL" id="CP020474">
    <property type="protein sequence ID" value="ARE81581.1"/>
    <property type="molecule type" value="Genomic_DNA"/>
</dbReference>
<name>A0A1V0RIJ8_9RHOB</name>
<dbReference type="Proteomes" id="UP000192273">
    <property type="component" value="Chromosome"/>
</dbReference>
<evidence type="ECO:0000256" key="1">
    <source>
        <dbReference type="SAM" id="MobiDB-lite"/>
    </source>
</evidence>
<dbReference type="RefSeq" id="WP_081506089.1">
    <property type="nucleotide sequence ID" value="NZ_CP020474.1"/>
</dbReference>
<organism evidence="2 3">
    <name type="scientific">Roseovarius mucosus</name>
    <dbReference type="NCBI Taxonomy" id="215743"/>
    <lineage>
        <taxon>Bacteria</taxon>
        <taxon>Pseudomonadati</taxon>
        <taxon>Pseudomonadota</taxon>
        <taxon>Alphaproteobacteria</taxon>
        <taxon>Rhodobacterales</taxon>
        <taxon>Roseobacteraceae</taxon>
        <taxon>Roseovarius</taxon>
    </lineage>
</organism>
<feature type="compositionally biased region" description="Basic and acidic residues" evidence="1">
    <location>
        <begin position="44"/>
        <end position="60"/>
    </location>
</feature>
<keyword evidence="3" id="KW-1185">Reference proteome</keyword>
<evidence type="ECO:0000313" key="2">
    <source>
        <dbReference type="EMBL" id="ARE81581.1"/>
    </source>
</evidence>
<gene>
    <name evidence="2" type="ORF">ROSMUCSMR3_00069</name>
</gene>